<name>A0A378NUA8_9FIRM</name>
<reference evidence="1 2" key="1">
    <citation type="submission" date="2018-06" db="EMBL/GenBank/DDBJ databases">
        <authorList>
            <consortium name="Pathogen Informatics"/>
            <person name="Doyle S."/>
        </authorList>
    </citation>
    <scope>NUCLEOTIDE SEQUENCE [LARGE SCALE GENOMIC DNA]</scope>
    <source>
        <strain evidence="1 2">NCTC10571</strain>
    </source>
</reference>
<evidence type="ECO:0000313" key="2">
    <source>
        <dbReference type="Proteomes" id="UP000255234"/>
    </source>
</evidence>
<gene>
    <name evidence="1" type="ORF">NCTC10571_01415</name>
</gene>
<accession>A0A378NUA8</accession>
<protein>
    <submittedName>
        <fullName evidence="1">Uncharacterized protein</fullName>
    </submittedName>
</protein>
<organism evidence="1 2">
    <name type="scientific">Megamonas hypermegale</name>
    <dbReference type="NCBI Taxonomy" id="158847"/>
    <lineage>
        <taxon>Bacteria</taxon>
        <taxon>Bacillati</taxon>
        <taxon>Bacillota</taxon>
        <taxon>Negativicutes</taxon>
        <taxon>Selenomonadales</taxon>
        <taxon>Selenomonadaceae</taxon>
        <taxon>Megamonas</taxon>
    </lineage>
</organism>
<proteinExistence type="predicted"/>
<dbReference type="EMBL" id="UGPP01000001">
    <property type="protein sequence ID" value="STY71259.1"/>
    <property type="molecule type" value="Genomic_DNA"/>
</dbReference>
<dbReference type="AlphaFoldDB" id="A0A378NUA8"/>
<dbReference type="Proteomes" id="UP000255234">
    <property type="component" value="Unassembled WGS sequence"/>
</dbReference>
<sequence>MLNINTILNNKVMEVLDGNKELTNKVMNTVFNTMYEQAKIAKQAIQVKDYKLTIYPVNSNKVTNVNKNKVKNTTKNSIRRIAIIGPNDKALKECVSLQERMYNYVKNVIKHYGQAQFVTCPDINYMDLECIIAAACDRVNKENNKMVAKMINYIGIKDDKRHHSASVLTLKAHKPIYNAINCADEVILLANKNNMKEDHLAVKMAQVIEVNIKKKGIKKLFQHINIGKDEKQSNDTNEVKKCKDNIVVSFITEEELDNIDTIFREKSIQDIEKGQYKNILKTYKGNSKKDLKYLIISYLFVCGGKKGKYSGATLGSFKRLINTANEKGVEEAVNELCTLGEINIEDIPAGQN</sequence>
<dbReference type="RefSeq" id="WP_115151619.1">
    <property type="nucleotide sequence ID" value="NZ_UGPP01000001.1"/>
</dbReference>
<evidence type="ECO:0000313" key="1">
    <source>
        <dbReference type="EMBL" id="STY71259.1"/>
    </source>
</evidence>